<sequence>MTVPRNAPRTSRFRTSRGGSQLIAEVVFIGDTQLGGEWIGDKEVVFDIDDPLHRWLRFLEQDVTPEQLQELMEVDEMIGEAEDRLNQLASDEVTRRLYRMREKALHDRATWLQDATNDGIERGVEQTAIRMLVRGFTADDIAEATGIDLQRIESLRRSRV</sequence>
<dbReference type="OrthoDB" id="1097360at2"/>
<organism evidence="1 2">
    <name type="scientific">Cohnella fermenti</name>
    <dbReference type="NCBI Taxonomy" id="2565925"/>
    <lineage>
        <taxon>Bacteria</taxon>
        <taxon>Bacillati</taxon>
        <taxon>Bacillota</taxon>
        <taxon>Bacilli</taxon>
        <taxon>Bacillales</taxon>
        <taxon>Paenibacillaceae</taxon>
        <taxon>Cohnella</taxon>
    </lineage>
</organism>
<gene>
    <name evidence="1" type="ORF">E6C55_13715</name>
</gene>
<protein>
    <recommendedName>
        <fullName evidence="3">Rpn family recombination-promoting nuclease/putative transposase</fullName>
    </recommendedName>
</protein>
<evidence type="ECO:0008006" key="3">
    <source>
        <dbReference type="Google" id="ProtNLM"/>
    </source>
</evidence>
<name>A0A4S4BUI3_9BACL</name>
<accession>A0A4S4BUI3</accession>
<dbReference type="AlphaFoldDB" id="A0A4S4BUI3"/>
<proteinExistence type="predicted"/>
<evidence type="ECO:0000313" key="1">
    <source>
        <dbReference type="EMBL" id="THF78774.1"/>
    </source>
</evidence>
<reference evidence="1 2" key="1">
    <citation type="submission" date="2019-04" db="EMBL/GenBank/DDBJ databases">
        <title>Cohnella sp. nov. isolated from preserved vegetables.</title>
        <authorList>
            <person name="Lin S.-Y."/>
            <person name="Hung M.-H."/>
            <person name="Young C.-C."/>
        </authorList>
    </citation>
    <scope>NUCLEOTIDE SEQUENCE [LARGE SCALE GENOMIC DNA]</scope>
    <source>
        <strain evidence="1 2">CC-MHH1044</strain>
    </source>
</reference>
<dbReference type="EMBL" id="SSOB01000015">
    <property type="protein sequence ID" value="THF78774.1"/>
    <property type="molecule type" value="Genomic_DNA"/>
</dbReference>
<evidence type="ECO:0000313" key="2">
    <source>
        <dbReference type="Proteomes" id="UP000310636"/>
    </source>
</evidence>
<keyword evidence="2" id="KW-1185">Reference proteome</keyword>
<comment type="caution">
    <text evidence="1">The sequence shown here is derived from an EMBL/GenBank/DDBJ whole genome shotgun (WGS) entry which is preliminary data.</text>
</comment>
<dbReference type="Proteomes" id="UP000310636">
    <property type="component" value="Unassembled WGS sequence"/>
</dbReference>